<evidence type="ECO:0000313" key="2">
    <source>
        <dbReference type="EMBL" id="SYV90342.1"/>
    </source>
</evidence>
<sequence>MLTITVLFPIIFALMYLAKAMIIIAANKENKNKNVYLAAFLVIPCYEK</sequence>
<name>A0A3B0P061_9BACT</name>
<keyword evidence="1" id="KW-1133">Transmembrane helix</keyword>
<dbReference type="EMBL" id="LS991949">
    <property type="protein sequence ID" value="SYV90342.1"/>
    <property type="molecule type" value="Genomic_DNA"/>
</dbReference>
<evidence type="ECO:0000313" key="3">
    <source>
        <dbReference type="Proteomes" id="UP000259864"/>
    </source>
</evidence>
<organism evidence="2 3">
    <name type="scientific">Metamycoplasma alkalescens</name>
    <dbReference type="NCBI Taxonomy" id="45363"/>
    <lineage>
        <taxon>Bacteria</taxon>
        <taxon>Bacillati</taxon>
        <taxon>Mycoplasmatota</taxon>
        <taxon>Mycoplasmoidales</taxon>
        <taxon>Metamycoplasmataceae</taxon>
        <taxon>Metamycoplasma</taxon>
    </lineage>
</organism>
<reference evidence="3" key="1">
    <citation type="submission" date="2018-06" db="EMBL/GenBank/DDBJ databases">
        <authorList>
            <consortium name="Pathogen Informatics"/>
        </authorList>
    </citation>
    <scope>NUCLEOTIDE SEQUENCE [LARGE SCALE GENOMIC DNA]</scope>
    <source>
        <strain evidence="3">NCTC10135</strain>
    </source>
</reference>
<dbReference type="KEGG" id="mala:NCTC10135_00866"/>
<evidence type="ECO:0000256" key="1">
    <source>
        <dbReference type="SAM" id="Phobius"/>
    </source>
</evidence>
<accession>A0A3B0P061</accession>
<dbReference type="Proteomes" id="UP000259864">
    <property type="component" value="Chromosome 1"/>
</dbReference>
<keyword evidence="1" id="KW-0812">Transmembrane</keyword>
<feature type="transmembrane region" description="Helical" evidence="1">
    <location>
        <begin position="6"/>
        <end position="26"/>
    </location>
</feature>
<proteinExistence type="predicted"/>
<protein>
    <submittedName>
        <fullName evidence="2">Uncharacterized protein</fullName>
    </submittedName>
</protein>
<gene>
    <name evidence="2" type="ORF">NCTC10135_00866</name>
</gene>
<keyword evidence="1" id="KW-0472">Membrane</keyword>
<dbReference type="AlphaFoldDB" id="A0A3B0P061"/>